<comment type="similarity">
    <text evidence="2">Belongs to the TAF6 family.</text>
</comment>
<feature type="compositionally biased region" description="Polar residues" evidence="6">
    <location>
        <begin position="631"/>
        <end position="641"/>
    </location>
</feature>
<comment type="caution">
    <text evidence="9">The sequence shown here is derived from an EMBL/GenBank/DDBJ whole genome shotgun (WGS) entry which is preliminary data.</text>
</comment>
<evidence type="ECO:0000313" key="9">
    <source>
        <dbReference type="EMBL" id="KAK6124796.1"/>
    </source>
</evidence>
<dbReference type="Proteomes" id="UP001318860">
    <property type="component" value="Unassembled WGS sequence"/>
</dbReference>
<dbReference type="EMBL" id="JABTTQ020002300">
    <property type="protein sequence ID" value="KAK6124796.1"/>
    <property type="molecule type" value="Genomic_DNA"/>
</dbReference>
<dbReference type="InterPro" id="IPR011442">
    <property type="entry name" value="TAF6_C"/>
</dbReference>
<gene>
    <name evidence="9" type="ORF">DH2020_041462</name>
</gene>
<evidence type="ECO:0000259" key="8">
    <source>
        <dbReference type="SMART" id="SM00803"/>
    </source>
</evidence>
<keyword evidence="7" id="KW-0472">Membrane</keyword>
<keyword evidence="4" id="KW-0804">Transcription</keyword>
<dbReference type="Pfam" id="PF07571">
    <property type="entry name" value="TAF6_C"/>
    <property type="match status" value="2"/>
</dbReference>
<evidence type="ECO:0000313" key="10">
    <source>
        <dbReference type="Proteomes" id="UP001318860"/>
    </source>
</evidence>
<dbReference type="InterPro" id="IPR009072">
    <property type="entry name" value="Histone-fold"/>
</dbReference>
<dbReference type="Pfam" id="PF02969">
    <property type="entry name" value="TAF"/>
    <property type="match status" value="1"/>
</dbReference>
<feature type="domain" description="TATA box binding protein associated factor (TAF) histone-like fold" evidence="8">
    <location>
        <begin position="142"/>
        <end position="189"/>
    </location>
</feature>
<keyword evidence="3" id="KW-0805">Transcription regulation</keyword>
<protein>
    <recommendedName>
        <fullName evidence="8">TATA box binding protein associated factor (TAF) histone-like fold domain-containing protein</fullName>
    </recommendedName>
</protein>
<dbReference type="SMART" id="SM00803">
    <property type="entry name" value="TAF"/>
    <property type="match status" value="1"/>
</dbReference>
<keyword evidence="10" id="KW-1185">Reference proteome</keyword>
<evidence type="ECO:0000256" key="1">
    <source>
        <dbReference type="ARBA" id="ARBA00004123"/>
    </source>
</evidence>
<proteinExistence type="inferred from homology"/>
<dbReference type="CDD" id="cd08050">
    <property type="entry name" value="TAF6C"/>
    <property type="match status" value="1"/>
</dbReference>
<evidence type="ECO:0000256" key="3">
    <source>
        <dbReference type="ARBA" id="ARBA00023015"/>
    </source>
</evidence>
<dbReference type="SUPFAM" id="SSF47113">
    <property type="entry name" value="Histone-fold"/>
    <property type="match status" value="1"/>
</dbReference>
<comment type="subcellular location">
    <subcellularLocation>
        <location evidence="1">Nucleus</location>
    </subcellularLocation>
</comment>
<name>A0ABR0US24_REHGL</name>
<dbReference type="PANTHER" id="PTHR10221:SF9">
    <property type="entry name" value="TRANSCRIPTION INITIATION FACTOR TFIID SUBUNIT 6"/>
    <property type="match status" value="1"/>
</dbReference>
<dbReference type="InterPro" id="IPR037796">
    <property type="entry name" value="TAF6"/>
</dbReference>
<keyword evidence="5" id="KW-0539">Nucleus</keyword>
<dbReference type="InterPro" id="IPR046344">
    <property type="entry name" value="TAF6_C_sf"/>
</dbReference>
<evidence type="ECO:0000256" key="4">
    <source>
        <dbReference type="ARBA" id="ARBA00023163"/>
    </source>
</evidence>
<evidence type="ECO:0000256" key="5">
    <source>
        <dbReference type="ARBA" id="ARBA00023242"/>
    </source>
</evidence>
<feature type="region of interest" description="Disordered" evidence="6">
    <location>
        <begin position="631"/>
        <end position="655"/>
    </location>
</feature>
<dbReference type="Gene3D" id="1.10.20.10">
    <property type="entry name" value="Histone, subunit A"/>
    <property type="match status" value="1"/>
</dbReference>
<reference evidence="9 10" key="1">
    <citation type="journal article" date="2021" name="Comput. Struct. Biotechnol. J.">
        <title>De novo genome assembly of the potent medicinal plant Rehmannia glutinosa using nanopore technology.</title>
        <authorList>
            <person name="Ma L."/>
            <person name="Dong C."/>
            <person name="Song C."/>
            <person name="Wang X."/>
            <person name="Zheng X."/>
            <person name="Niu Y."/>
            <person name="Chen S."/>
            <person name="Feng W."/>
        </authorList>
    </citation>
    <scope>NUCLEOTIDE SEQUENCE [LARGE SCALE GENOMIC DNA]</scope>
    <source>
        <strain evidence="9">DH-2019</strain>
    </source>
</reference>
<keyword evidence="7" id="KW-1133">Transmembrane helix</keyword>
<feature type="transmembrane region" description="Helical" evidence="7">
    <location>
        <begin position="91"/>
        <end position="113"/>
    </location>
</feature>
<accession>A0ABR0US24</accession>
<dbReference type="Gene3D" id="1.25.40.770">
    <property type="entry name" value="TAF6, C-terminal HEAT repeat domain"/>
    <property type="match status" value="2"/>
</dbReference>
<dbReference type="PANTHER" id="PTHR10221">
    <property type="entry name" value="TRANSCRIPTION INITIATION FACTOR TFIID SUBUNIT 6"/>
    <property type="match status" value="1"/>
</dbReference>
<keyword evidence="7" id="KW-0812">Transmembrane</keyword>
<evidence type="ECO:0000256" key="2">
    <source>
        <dbReference type="ARBA" id="ARBA00007688"/>
    </source>
</evidence>
<dbReference type="InterPro" id="IPR004823">
    <property type="entry name" value="TAF_TATA-bd_Histone-like_dom"/>
</dbReference>
<sequence>MIALQRLPHSNQAAALIDAVKAVGEKLIAANPVVRGAGGDNFVELNTLPNWQEDSTVITKAGRFLYPTSCFSNTITSDKTGTVGPFRTPNAVLLSLISLFAISVDIGCFFSWLHPSLGCFLASSKSSDGFDLLDREDCRHYQFIPDVLPALAADVEYAFEIMQEAIKCMRHSRRTTLTTDDVDSALNLRNVEPIYGFASGDPMRFKRAAGHKDLFYIEEKDVEFKEVIEAPLPKAPLDTAVVAHWLAIEGVQPAIPENPPPEALQMLSLPPDNRKTEVKEDGLPVDIKLPIKHVLSETSGTLYFEKITELTVSRSESPLFKEALVSLATDSGIHPLVPYFTFFVADELHQLMPSVMTCLVAKRLGNKFSDNHWDLRNFTANLVASICKRFGHVYHNLQPRVTRTLLHAFLDPSKALPQHYGAIQGLAALGPNVDGFTQNIGQVRLLVLPNLEPYLRLLEPEMQLEKQKNEMKRHEAWLVYGALMIFEVDLLCLAGLCMYDRLKMLPSPPSPPTRTVWKSNGKLLTAVSITQIQRNFSYYGGWLLLLRIWHCCIHNSYLVSMTYSLNHFQLVKDKRKASMDNMLHQPPLKKLVTDNSVGIMPGNSLPIDMTGASGGYSTSIGAADSNLQSSTRPLTNNNVAGSSGRKEMIGGQGSKTSASLDQAWKEDVDAGQLLPLLYEYFGESMLSFVPSPEVSLFL</sequence>
<evidence type="ECO:0000256" key="7">
    <source>
        <dbReference type="SAM" id="Phobius"/>
    </source>
</evidence>
<organism evidence="9 10">
    <name type="scientific">Rehmannia glutinosa</name>
    <name type="common">Chinese foxglove</name>
    <dbReference type="NCBI Taxonomy" id="99300"/>
    <lineage>
        <taxon>Eukaryota</taxon>
        <taxon>Viridiplantae</taxon>
        <taxon>Streptophyta</taxon>
        <taxon>Embryophyta</taxon>
        <taxon>Tracheophyta</taxon>
        <taxon>Spermatophyta</taxon>
        <taxon>Magnoliopsida</taxon>
        <taxon>eudicotyledons</taxon>
        <taxon>Gunneridae</taxon>
        <taxon>Pentapetalae</taxon>
        <taxon>asterids</taxon>
        <taxon>lamiids</taxon>
        <taxon>Lamiales</taxon>
        <taxon>Orobanchaceae</taxon>
        <taxon>Rehmannieae</taxon>
        <taxon>Rehmannia</taxon>
    </lineage>
</organism>
<evidence type="ECO:0000256" key="6">
    <source>
        <dbReference type="SAM" id="MobiDB-lite"/>
    </source>
</evidence>
<dbReference type="CDD" id="cd22931">
    <property type="entry name" value="HFD_TAF6"/>
    <property type="match status" value="1"/>
</dbReference>